<dbReference type="SUPFAM" id="SSF52540">
    <property type="entry name" value="P-loop containing nucleoside triphosphate hydrolases"/>
    <property type="match status" value="1"/>
</dbReference>
<dbReference type="CDD" id="cd03255">
    <property type="entry name" value="ABC_MJ0796_LolCDE_FtsE"/>
    <property type="match status" value="1"/>
</dbReference>
<dbReference type="FunFam" id="3.40.50.300:FF:000032">
    <property type="entry name" value="Export ABC transporter ATP-binding protein"/>
    <property type="match status" value="1"/>
</dbReference>
<evidence type="ECO:0000313" key="6">
    <source>
        <dbReference type="EMBL" id="WOF22437.1"/>
    </source>
</evidence>
<dbReference type="AlphaFoldDB" id="A0AA97I5U1"/>
<dbReference type="RefSeq" id="WP_317138908.1">
    <property type="nucleotide sequence ID" value="NZ_CP118157.1"/>
</dbReference>
<dbReference type="InterPro" id="IPR027417">
    <property type="entry name" value="P-loop_NTPase"/>
</dbReference>
<gene>
    <name evidence="6" type="ORF">N8K70_13715</name>
</gene>
<feature type="domain" description="ABC transporter" evidence="5">
    <location>
        <begin position="12"/>
        <end position="252"/>
    </location>
</feature>
<evidence type="ECO:0000256" key="3">
    <source>
        <dbReference type="ARBA" id="ARBA00022840"/>
    </source>
</evidence>
<dbReference type="Proteomes" id="UP001305498">
    <property type="component" value="Chromosome"/>
</dbReference>
<feature type="region of interest" description="Disordered" evidence="4">
    <location>
        <begin position="253"/>
        <end position="277"/>
    </location>
</feature>
<keyword evidence="3 6" id="KW-0067">ATP-binding</keyword>
<evidence type="ECO:0000313" key="7">
    <source>
        <dbReference type="Proteomes" id="UP001305498"/>
    </source>
</evidence>
<dbReference type="Pfam" id="PF00005">
    <property type="entry name" value="ABC_tran"/>
    <property type="match status" value="1"/>
</dbReference>
<protein>
    <submittedName>
        <fullName evidence="6">ABC transporter ATP-binding protein</fullName>
    </submittedName>
</protein>
<dbReference type="PROSITE" id="PS00211">
    <property type="entry name" value="ABC_TRANSPORTER_1"/>
    <property type="match status" value="1"/>
</dbReference>
<dbReference type="PANTHER" id="PTHR24220:SF685">
    <property type="entry name" value="ABC TRANSPORTER RELATED"/>
    <property type="match status" value="1"/>
</dbReference>
<dbReference type="InterPro" id="IPR015854">
    <property type="entry name" value="ABC_transpr_LolD-like"/>
</dbReference>
<accession>A0AA97I5U1</accession>
<dbReference type="InterPro" id="IPR017871">
    <property type="entry name" value="ABC_transporter-like_CS"/>
</dbReference>
<evidence type="ECO:0000256" key="4">
    <source>
        <dbReference type="SAM" id="MobiDB-lite"/>
    </source>
</evidence>
<dbReference type="KEGG" id="mbet:N8K70_13715"/>
<dbReference type="InterPro" id="IPR003439">
    <property type="entry name" value="ABC_transporter-like_ATP-bd"/>
</dbReference>
<dbReference type="GO" id="GO:0016887">
    <property type="term" value="F:ATP hydrolysis activity"/>
    <property type="evidence" value="ECO:0007669"/>
    <property type="project" value="InterPro"/>
</dbReference>
<sequence>MEITTTDMGLAARVQQLTKQYGAGENAVRALDGVSVGIRRGEFTAVMGPSGSGKSTLMHIMAGLDAPSSGRVWIGDTDITGLGDADLTLLRRRRVGFVFQAFNLVPTLDVRSNILLPFDLDGRRPTPGERARIDGLVETLGLAPRLRHRPHELSGGQQQRVAIARALATAPDLLFADEPTGNLDSRTGREVLSLLAATSREHGQSIAMVTHDPFAAGYADRVLFLGDGRIVADRPRQTPEQISAHMLAAEDGADGRGAAGRMAAAHPADQPSTGVAR</sequence>
<evidence type="ECO:0000256" key="1">
    <source>
        <dbReference type="ARBA" id="ARBA00022448"/>
    </source>
</evidence>
<keyword evidence="7" id="KW-1185">Reference proteome</keyword>
<dbReference type="EMBL" id="CP118157">
    <property type="protein sequence ID" value="WOF22437.1"/>
    <property type="molecule type" value="Genomic_DNA"/>
</dbReference>
<dbReference type="GO" id="GO:0005524">
    <property type="term" value="F:ATP binding"/>
    <property type="evidence" value="ECO:0007669"/>
    <property type="project" value="UniProtKB-KW"/>
</dbReference>
<dbReference type="GO" id="GO:0098796">
    <property type="term" value="C:membrane protein complex"/>
    <property type="evidence" value="ECO:0007669"/>
    <property type="project" value="UniProtKB-ARBA"/>
</dbReference>
<evidence type="ECO:0000256" key="2">
    <source>
        <dbReference type="ARBA" id="ARBA00022741"/>
    </source>
</evidence>
<dbReference type="PROSITE" id="PS50893">
    <property type="entry name" value="ABC_TRANSPORTER_2"/>
    <property type="match status" value="1"/>
</dbReference>
<keyword evidence="2" id="KW-0547">Nucleotide-binding</keyword>
<evidence type="ECO:0000259" key="5">
    <source>
        <dbReference type="PROSITE" id="PS50893"/>
    </source>
</evidence>
<dbReference type="Gene3D" id="3.40.50.300">
    <property type="entry name" value="P-loop containing nucleotide triphosphate hydrolases"/>
    <property type="match status" value="1"/>
</dbReference>
<name>A0AA97I5U1_9MICO</name>
<dbReference type="SMART" id="SM00382">
    <property type="entry name" value="AAA"/>
    <property type="match status" value="1"/>
</dbReference>
<reference evidence="6 7" key="1">
    <citation type="submission" date="2023-02" db="EMBL/GenBank/DDBJ databases">
        <title>Microbacterium betulae sp. nov., isolated from birch wood.</title>
        <authorList>
            <person name="Pasciak M."/>
            <person name="Pawlik K.J."/>
            <person name="Martynowski D."/>
            <person name="Laczmanski L."/>
            <person name="Ciekot J."/>
            <person name="Szponar B."/>
            <person name="Wojcik-Fatla A."/>
            <person name="Mackiewicz B."/>
            <person name="Farian E."/>
            <person name="Cholewa G."/>
            <person name="Cholewa A."/>
            <person name="Dutkiewicz J."/>
        </authorList>
    </citation>
    <scope>NUCLEOTIDE SEQUENCE [LARGE SCALE GENOMIC DNA]</scope>
    <source>
        <strain evidence="6 7">AB</strain>
    </source>
</reference>
<dbReference type="GO" id="GO:0005886">
    <property type="term" value="C:plasma membrane"/>
    <property type="evidence" value="ECO:0007669"/>
    <property type="project" value="TreeGrafter"/>
</dbReference>
<organism evidence="6 7">
    <name type="scientific">Microbacterium betulae</name>
    <dbReference type="NCBI Taxonomy" id="2981139"/>
    <lineage>
        <taxon>Bacteria</taxon>
        <taxon>Bacillati</taxon>
        <taxon>Actinomycetota</taxon>
        <taxon>Actinomycetes</taxon>
        <taxon>Micrococcales</taxon>
        <taxon>Microbacteriaceae</taxon>
        <taxon>Microbacterium</taxon>
    </lineage>
</organism>
<keyword evidence="1" id="KW-0813">Transport</keyword>
<dbReference type="InterPro" id="IPR003593">
    <property type="entry name" value="AAA+_ATPase"/>
</dbReference>
<dbReference type="PANTHER" id="PTHR24220">
    <property type="entry name" value="IMPORT ATP-BINDING PROTEIN"/>
    <property type="match status" value="1"/>
</dbReference>
<dbReference type="GO" id="GO:0022857">
    <property type="term" value="F:transmembrane transporter activity"/>
    <property type="evidence" value="ECO:0007669"/>
    <property type="project" value="TreeGrafter"/>
</dbReference>
<proteinExistence type="predicted"/>
<dbReference type="InterPro" id="IPR017911">
    <property type="entry name" value="MacB-like_ATP-bd"/>
</dbReference>